<sequence>MKRFGTSSGTEIDKEIEDLTPQNTFKTHKYVWKQFTEFCELRNYKLCAQTSEEQLASILKDWAFNMKRADGTEYEERTKKFYEEFNRETNPFRGVIFEDARKARAVKRKKLQAIPEKRKTNSVALKAEEISKIISIFDENTPDCLENFFNQICSVELAWRGNEAAFCLTDYFKAECVSYGQPTGRIEYNTIFTNTAQGGEKHTAESKWLTPNKNCEDPVRLLKKMLSKRTPNIKTNRLFLTPNPDWQKTKIWYKNCRVGLNQISKWTRLAAESIGLDAKKQKIFNHSNRSSAVSILAQSGANLQEIIKITGHSSSESLKPYLKHTNEHHGKILKKIRNKQDSANSTITSTSTSDSTSKDNTTNIYYNNCTFNFNQ</sequence>
<reference evidence="4 5" key="1">
    <citation type="submission" date="2023-03" db="EMBL/GenBank/DDBJ databases">
        <title>Genome insight into feeding habits of ladybird beetles.</title>
        <authorList>
            <person name="Li H.-S."/>
            <person name="Huang Y.-H."/>
            <person name="Pang H."/>
        </authorList>
    </citation>
    <scope>NUCLEOTIDE SEQUENCE [LARGE SCALE GENOMIC DNA]</scope>
    <source>
        <strain evidence="4">SYSU_2023b</strain>
        <tissue evidence="4">Whole body</tissue>
    </source>
</reference>
<dbReference type="Gene3D" id="1.10.443.10">
    <property type="entry name" value="Intergrase catalytic core"/>
    <property type="match status" value="1"/>
</dbReference>
<comment type="caution">
    <text evidence="4">The sequence shown here is derived from an EMBL/GenBank/DDBJ whole genome shotgun (WGS) entry which is preliminary data.</text>
</comment>
<dbReference type="Pfam" id="PF00589">
    <property type="entry name" value="Phage_integrase"/>
    <property type="match status" value="1"/>
</dbReference>
<organism evidence="4 5">
    <name type="scientific">Henosepilachna vigintioctopunctata</name>
    <dbReference type="NCBI Taxonomy" id="420089"/>
    <lineage>
        <taxon>Eukaryota</taxon>
        <taxon>Metazoa</taxon>
        <taxon>Ecdysozoa</taxon>
        <taxon>Arthropoda</taxon>
        <taxon>Hexapoda</taxon>
        <taxon>Insecta</taxon>
        <taxon>Pterygota</taxon>
        <taxon>Neoptera</taxon>
        <taxon>Endopterygota</taxon>
        <taxon>Coleoptera</taxon>
        <taxon>Polyphaga</taxon>
        <taxon>Cucujiformia</taxon>
        <taxon>Coccinelloidea</taxon>
        <taxon>Coccinellidae</taxon>
        <taxon>Epilachninae</taxon>
        <taxon>Epilachnini</taxon>
        <taxon>Henosepilachna</taxon>
    </lineage>
</organism>
<dbReference type="InterPro" id="IPR002104">
    <property type="entry name" value="Integrase_catalytic"/>
</dbReference>
<feature type="compositionally biased region" description="Low complexity" evidence="2">
    <location>
        <begin position="341"/>
        <end position="359"/>
    </location>
</feature>
<evidence type="ECO:0000259" key="3">
    <source>
        <dbReference type="Pfam" id="PF00589"/>
    </source>
</evidence>
<evidence type="ECO:0000313" key="4">
    <source>
        <dbReference type="EMBL" id="KAK9876113.1"/>
    </source>
</evidence>
<protein>
    <recommendedName>
        <fullName evidence="3">Tyr recombinase domain-containing protein</fullName>
    </recommendedName>
</protein>
<evidence type="ECO:0000256" key="2">
    <source>
        <dbReference type="SAM" id="MobiDB-lite"/>
    </source>
</evidence>
<dbReference type="InterPro" id="IPR013762">
    <property type="entry name" value="Integrase-like_cat_sf"/>
</dbReference>
<gene>
    <name evidence="4" type="ORF">WA026_011230</name>
</gene>
<dbReference type="InterPro" id="IPR052787">
    <property type="entry name" value="MAVS"/>
</dbReference>
<keyword evidence="1" id="KW-0233">DNA recombination</keyword>
<keyword evidence="5" id="KW-1185">Reference proteome</keyword>
<proteinExistence type="predicted"/>
<dbReference type="InterPro" id="IPR011010">
    <property type="entry name" value="DNA_brk_join_enz"/>
</dbReference>
<dbReference type="PANTHER" id="PTHR21446">
    <property type="entry name" value="DUF3504 DOMAIN-CONTAINING PROTEIN"/>
    <property type="match status" value="1"/>
</dbReference>
<dbReference type="GO" id="GO:0003677">
    <property type="term" value="F:DNA binding"/>
    <property type="evidence" value="ECO:0007669"/>
    <property type="project" value="InterPro"/>
</dbReference>
<dbReference type="GO" id="GO:0006310">
    <property type="term" value="P:DNA recombination"/>
    <property type="evidence" value="ECO:0007669"/>
    <property type="project" value="UniProtKB-KW"/>
</dbReference>
<accession>A0AAW1U0P1</accession>
<feature type="region of interest" description="Disordered" evidence="2">
    <location>
        <begin position="337"/>
        <end position="359"/>
    </location>
</feature>
<dbReference type="AlphaFoldDB" id="A0AAW1U0P1"/>
<evidence type="ECO:0000313" key="5">
    <source>
        <dbReference type="Proteomes" id="UP001431783"/>
    </source>
</evidence>
<dbReference type="PANTHER" id="PTHR21446:SF12">
    <property type="entry name" value="POTASSIUM CHANNEL TETRAMERIZATION DOMAIN CONTAINING 1"/>
    <property type="match status" value="1"/>
</dbReference>
<dbReference type="SUPFAM" id="SSF56349">
    <property type="entry name" value="DNA breaking-rejoining enzymes"/>
    <property type="match status" value="1"/>
</dbReference>
<dbReference type="EMBL" id="JARQZJ010000035">
    <property type="protein sequence ID" value="KAK9876113.1"/>
    <property type="molecule type" value="Genomic_DNA"/>
</dbReference>
<evidence type="ECO:0000256" key="1">
    <source>
        <dbReference type="ARBA" id="ARBA00023172"/>
    </source>
</evidence>
<name>A0AAW1U0P1_9CUCU</name>
<feature type="domain" description="Tyr recombinase" evidence="3">
    <location>
        <begin position="216"/>
        <end position="327"/>
    </location>
</feature>
<dbReference type="Proteomes" id="UP001431783">
    <property type="component" value="Unassembled WGS sequence"/>
</dbReference>
<dbReference type="GO" id="GO:0015074">
    <property type="term" value="P:DNA integration"/>
    <property type="evidence" value="ECO:0007669"/>
    <property type="project" value="InterPro"/>
</dbReference>